<evidence type="ECO:0000259" key="2">
    <source>
        <dbReference type="SMART" id="SM00382"/>
    </source>
</evidence>
<sequence>MTDKLQDNNYIANINTILVRTKIECEIKEILNNFEKNKSDLLFKKGIYVYGHPGIGKTHFVTDILKDLNYDIITYNAGDIRNKSIIETITKDSMSDKSIMCLFHKKIQKKAIIMDEIDGMNNGDKGGINTLIKLIRPKKTKRQKSEDTTIIPIICIGNYHIDKKINELMKVCNVFELNKPSNEQIETICNNIIPNITTNLKKKLINYIQCDLRKLHNIYNIYCKNKTLLNEYVLDNILQLKSHNQDTKSITNNLFNGNYLLNEHLHVMNETDRTIVALLWHENIIDKIEKYNINNSLPVYLKILDNICFADYIDRITFQKQIWIFNEMSSLIKTFYNNRIYYEFITRYNSIETDAKANNPTTMNSILDNKLPNKMTKKTLSEKTIVEPSHNIRFTKVLTKYSTEYNNYNFIQNLCQQLGMDKKDLFAFFISLKNKYTSHTDSINELLNLFENYEISKLDVQRMYRYLDKSFKDSNTVDEENGWDIDEDISEFDS</sequence>
<dbReference type="GO" id="GO:0005524">
    <property type="term" value="F:ATP binding"/>
    <property type="evidence" value="ECO:0007669"/>
    <property type="project" value="InterPro"/>
</dbReference>
<dbReference type="GO" id="GO:0006260">
    <property type="term" value="P:DNA replication"/>
    <property type="evidence" value="ECO:0007669"/>
    <property type="project" value="UniProtKB-KW"/>
</dbReference>
<feature type="domain" description="AAA+ ATPase" evidence="2">
    <location>
        <begin position="43"/>
        <end position="181"/>
    </location>
</feature>
<evidence type="ECO:0000313" key="3">
    <source>
        <dbReference type="EMBL" id="QHT23396.1"/>
    </source>
</evidence>
<dbReference type="CDD" id="cd00009">
    <property type="entry name" value="AAA"/>
    <property type="match status" value="1"/>
</dbReference>
<dbReference type="InterPro" id="IPR003959">
    <property type="entry name" value="ATPase_AAA_core"/>
</dbReference>
<dbReference type="PANTHER" id="PTHR23389:SF6">
    <property type="entry name" value="REPLICATION FACTOR C SUBUNIT 1"/>
    <property type="match status" value="1"/>
</dbReference>
<evidence type="ECO:0000256" key="1">
    <source>
        <dbReference type="ARBA" id="ARBA00022705"/>
    </source>
</evidence>
<keyword evidence="1" id="KW-0235">DNA replication</keyword>
<dbReference type="InterPro" id="IPR027417">
    <property type="entry name" value="P-loop_NTPase"/>
</dbReference>
<proteinExistence type="predicted"/>
<accession>A0A6C0E2Q4</accession>
<dbReference type="SUPFAM" id="SSF52540">
    <property type="entry name" value="P-loop containing nucleoside triphosphate hydrolases"/>
    <property type="match status" value="1"/>
</dbReference>
<dbReference type="GO" id="GO:0016887">
    <property type="term" value="F:ATP hydrolysis activity"/>
    <property type="evidence" value="ECO:0007669"/>
    <property type="project" value="InterPro"/>
</dbReference>
<dbReference type="Gene3D" id="3.40.50.300">
    <property type="entry name" value="P-loop containing nucleotide triphosphate hydrolases"/>
    <property type="match status" value="1"/>
</dbReference>
<dbReference type="EMBL" id="MN739731">
    <property type="protein sequence ID" value="QHT23396.1"/>
    <property type="molecule type" value="Genomic_DNA"/>
</dbReference>
<protein>
    <recommendedName>
        <fullName evidence="2">AAA+ ATPase domain-containing protein</fullName>
    </recommendedName>
</protein>
<dbReference type="Pfam" id="PF00004">
    <property type="entry name" value="AAA"/>
    <property type="match status" value="1"/>
</dbReference>
<dbReference type="InterPro" id="IPR003593">
    <property type="entry name" value="AAA+_ATPase"/>
</dbReference>
<organism evidence="3">
    <name type="scientific">viral metagenome</name>
    <dbReference type="NCBI Taxonomy" id="1070528"/>
    <lineage>
        <taxon>unclassified sequences</taxon>
        <taxon>metagenomes</taxon>
        <taxon>organismal metagenomes</taxon>
    </lineage>
</organism>
<name>A0A6C0E2Q4_9ZZZZ</name>
<dbReference type="SMART" id="SM00382">
    <property type="entry name" value="AAA"/>
    <property type="match status" value="1"/>
</dbReference>
<dbReference type="AlphaFoldDB" id="A0A6C0E2Q4"/>
<dbReference type="PANTHER" id="PTHR23389">
    <property type="entry name" value="CHROMOSOME TRANSMISSION FIDELITY FACTOR 18"/>
    <property type="match status" value="1"/>
</dbReference>
<reference evidence="3" key="1">
    <citation type="journal article" date="2020" name="Nature">
        <title>Giant virus diversity and host interactions through global metagenomics.</title>
        <authorList>
            <person name="Schulz F."/>
            <person name="Roux S."/>
            <person name="Paez-Espino D."/>
            <person name="Jungbluth S."/>
            <person name="Walsh D.A."/>
            <person name="Denef V.J."/>
            <person name="McMahon K.D."/>
            <person name="Konstantinidis K.T."/>
            <person name="Eloe-Fadrosh E.A."/>
            <person name="Kyrpides N.C."/>
            <person name="Woyke T."/>
        </authorList>
    </citation>
    <scope>NUCLEOTIDE SEQUENCE</scope>
    <source>
        <strain evidence="3">GVMAG-M-3300023179-116</strain>
    </source>
</reference>